<accession>A0ACC2WY92</accession>
<protein>
    <submittedName>
        <fullName evidence="1">Uncharacterized protein</fullName>
    </submittedName>
</protein>
<organism evidence="1 2">
    <name type="scientific">Naganishia adeliensis</name>
    <dbReference type="NCBI Taxonomy" id="92952"/>
    <lineage>
        <taxon>Eukaryota</taxon>
        <taxon>Fungi</taxon>
        <taxon>Dikarya</taxon>
        <taxon>Basidiomycota</taxon>
        <taxon>Agaricomycotina</taxon>
        <taxon>Tremellomycetes</taxon>
        <taxon>Filobasidiales</taxon>
        <taxon>Filobasidiaceae</taxon>
        <taxon>Naganishia</taxon>
    </lineage>
</organism>
<evidence type="ECO:0000313" key="2">
    <source>
        <dbReference type="Proteomes" id="UP001230649"/>
    </source>
</evidence>
<reference evidence="1" key="1">
    <citation type="submission" date="2023-04" db="EMBL/GenBank/DDBJ databases">
        <title>Draft Genome sequencing of Naganishia species isolated from polar environments using Oxford Nanopore Technology.</title>
        <authorList>
            <person name="Leo P."/>
            <person name="Venkateswaran K."/>
        </authorList>
    </citation>
    <scope>NUCLEOTIDE SEQUENCE</scope>
    <source>
        <strain evidence="1">MNA-CCFEE 5262</strain>
    </source>
</reference>
<evidence type="ECO:0000313" key="1">
    <source>
        <dbReference type="EMBL" id="KAJ9116069.1"/>
    </source>
</evidence>
<dbReference type="Proteomes" id="UP001230649">
    <property type="component" value="Unassembled WGS sequence"/>
</dbReference>
<dbReference type="EMBL" id="JASBWS010000004">
    <property type="protein sequence ID" value="KAJ9116069.1"/>
    <property type="molecule type" value="Genomic_DNA"/>
</dbReference>
<comment type="caution">
    <text evidence="1">The sequence shown here is derived from an EMBL/GenBank/DDBJ whole genome shotgun (WGS) entry which is preliminary data.</text>
</comment>
<gene>
    <name evidence="1" type="ORF">QFC20_000742</name>
</gene>
<sequence length="688" mass="75510">MSTATHQSLTTACRDILADLTQRRSARTPDLTCPIPSVITEEELSSRIRTIVEKVQADYSNGADAKRSVDVLKGHFEVTGREVTLDVAEAELSLDTADGNAKWLLIAKLYDACDIIRILFALASAVFIPVAESSTSKPPPKWDPVVMFMSIIDELGKLLAGVRALYFLKPLNSLLRITSRSSYAHPSTTFATFEEYLESGAQPNGQSSTSGSASELELRGRIHILMSGLFKLSDQSATNSRGAYADMLSGYDEIADESTKPLQGDVKTTEDSEMNVSDNKESGQSSELYDAVCALQRFFSNPSGITTPSTGENSQTGLQEFKRVTGILLSAFSKGEVRLLQDSPIPPNPFMPRYIPSGDALEFQLGELEFRRQLCVQLLIILQQIQNLHVKDKSRHPKDLHFPATFSVETEDYEWARRQAATVHGDIARMPGGRDFDSLVSSILSRERNHALWKHAGCVAFEREPISNAAAEEEIQRAEARRQAITAPLPPFAHAAGTKALSRLSRNPLTSVEQLKNRKVEETVKSLQDKWNSVDFDEGMGGTPREFLEQKASLSWRALRLVLEDDFDIFEKLKDKYDPNEIVKVKEEMSKSNTETAQPANSTTGTPNMPTAATFAPESDSDTKDTKPEVDESMSGPDADMPMQSGTDSADPGKPPADEAATTETPIIPAESDTPAGVPKTPNDVDMK</sequence>
<proteinExistence type="predicted"/>
<name>A0ACC2WY92_9TREE</name>
<keyword evidence="2" id="KW-1185">Reference proteome</keyword>